<name>A0A1I9SAD9_9CAUD</name>
<feature type="transmembrane region" description="Helical" evidence="1">
    <location>
        <begin position="45"/>
        <end position="75"/>
    </location>
</feature>
<keyword evidence="1" id="KW-0812">Transmembrane</keyword>
<keyword evidence="1" id="KW-0472">Membrane</keyword>
<evidence type="ECO:0000313" key="3">
    <source>
        <dbReference type="Proteomes" id="UP000224902"/>
    </source>
</evidence>
<keyword evidence="3" id="KW-1185">Reference proteome</keyword>
<organism evidence="2 3">
    <name type="scientific">Rhodococcus phage Weasels2</name>
    <dbReference type="NCBI Taxonomy" id="1897437"/>
    <lineage>
        <taxon>Viruses</taxon>
        <taxon>Duplodnaviria</taxon>
        <taxon>Heunggongvirae</taxon>
        <taxon>Uroviricota</taxon>
        <taxon>Caudoviricetes</taxon>
        <taxon>Weaselvirus</taxon>
        <taxon>Weaselvirus weasel</taxon>
    </lineage>
</organism>
<sequence>MGIFVLAVYIIGWLITSIIIFSTYDTDIVDKIEDFDDFMLESLRLLASVVYALLWPVIIPVGILYLFFGILYRIFLGIRWFIDYVHNKDLK</sequence>
<dbReference type="Proteomes" id="UP000224902">
    <property type="component" value="Segment"/>
</dbReference>
<feature type="transmembrane region" description="Helical" evidence="1">
    <location>
        <begin position="6"/>
        <end position="24"/>
    </location>
</feature>
<keyword evidence="1" id="KW-1133">Transmembrane helix</keyword>
<evidence type="ECO:0000313" key="2">
    <source>
        <dbReference type="EMBL" id="AOZ63745.1"/>
    </source>
</evidence>
<accession>A0A1I9SAD9</accession>
<proteinExistence type="predicted"/>
<reference evidence="3" key="1">
    <citation type="submission" date="2016-08" db="EMBL/GenBank/DDBJ databases">
        <authorList>
            <person name="Seilhamer J.J."/>
        </authorList>
    </citation>
    <scope>NUCLEOTIDE SEQUENCE [LARGE SCALE GENOMIC DNA]</scope>
</reference>
<evidence type="ECO:0000256" key="1">
    <source>
        <dbReference type="SAM" id="Phobius"/>
    </source>
</evidence>
<dbReference type="EMBL" id="KX774321">
    <property type="protein sequence ID" value="AOZ63745.1"/>
    <property type="molecule type" value="Genomic_DNA"/>
</dbReference>
<protein>
    <submittedName>
        <fullName evidence="2">Uncharacterized protein</fullName>
    </submittedName>
</protein>
<gene>
    <name evidence="2" type="ORF">SEA_WEASELS2_166</name>
</gene>